<dbReference type="Proteomes" id="UP000622245">
    <property type="component" value="Unassembled WGS sequence"/>
</dbReference>
<reference evidence="1 2" key="1">
    <citation type="submission" date="2021-01" db="EMBL/GenBank/DDBJ databases">
        <title>Draft genome sequence of Micromonospora sp. strain STR1s_6.</title>
        <authorList>
            <person name="Karlyshev A."/>
            <person name="Jawad R."/>
        </authorList>
    </citation>
    <scope>NUCLEOTIDE SEQUENCE [LARGE SCALE GENOMIC DNA]</scope>
    <source>
        <strain evidence="1 2">STR1S-6</strain>
    </source>
</reference>
<name>A0ABS1YEA1_9ACTN</name>
<evidence type="ECO:0000313" key="1">
    <source>
        <dbReference type="EMBL" id="MBM0275730.1"/>
    </source>
</evidence>
<gene>
    <name evidence="1" type="ORF">JM949_09925</name>
</gene>
<sequence length="188" mass="21295">MESGKEHLYVLQFNNGVIKVGRTADPRTRNVRHERDCGRYGLTIERRWFSGEWAGAHWAEQQLITILAKIGRRTPAGREYFQDVAFSIACEQARQVYSTTCPTCGNGVVPAPMRMAAIVANDASDEDGSLVCDFRLPCHSVITGRLHDQDMAPDGRYPLRRGEHYDIQLEYAEIGAWDVWAAEPRMPR</sequence>
<protein>
    <submittedName>
        <fullName evidence="1">GIY-YIG nuclease family protein</fullName>
    </submittedName>
</protein>
<evidence type="ECO:0000313" key="2">
    <source>
        <dbReference type="Proteomes" id="UP000622245"/>
    </source>
</evidence>
<keyword evidence="2" id="KW-1185">Reference proteome</keyword>
<organism evidence="1 2">
    <name type="scientific">Micromonospora tarensis</name>
    <dbReference type="NCBI Taxonomy" id="2806100"/>
    <lineage>
        <taxon>Bacteria</taxon>
        <taxon>Bacillati</taxon>
        <taxon>Actinomycetota</taxon>
        <taxon>Actinomycetes</taxon>
        <taxon>Micromonosporales</taxon>
        <taxon>Micromonosporaceae</taxon>
        <taxon>Micromonospora</taxon>
    </lineage>
</organism>
<dbReference type="EMBL" id="JAEVHL010000032">
    <property type="protein sequence ID" value="MBM0275730.1"/>
    <property type="molecule type" value="Genomic_DNA"/>
</dbReference>
<proteinExistence type="predicted"/>
<accession>A0ABS1YEA1</accession>
<dbReference type="RefSeq" id="WP_203148118.1">
    <property type="nucleotide sequence ID" value="NZ_JAEVHL010000032.1"/>
</dbReference>
<comment type="caution">
    <text evidence="1">The sequence shown here is derived from an EMBL/GenBank/DDBJ whole genome shotgun (WGS) entry which is preliminary data.</text>
</comment>